<sequence>MWVTSVQQAGGGTNVLPRAVAVPRLSVTRGGRREKRDTVGVVVVMTPVSINASPHYNFPRPQRSLAEFLRQFLLSVS</sequence>
<evidence type="ECO:0000313" key="2">
    <source>
        <dbReference type="Proteomes" id="UP000324222"/>
    </source>
</evidence>
<name>A0A5B7FCV1_PORTR</name>
<dbReference type="AlphaFoldDB" id="A0A5B7FCV1"/>
<proteinExistence type="predicted"/>
<gene>
    <name evidence="1" type="ORF">E2C01_036969</name>
</gene>
<dbReference type="EMBL" id="VSRR010005780">
    <property type="protein sequence ID" value="MPC43325.1"/>
    <property type="molecule type" value="Genomic_DNA"/>
</dbReference>
<keyword evidence="2" id="KW-1185">Reference proteome</keyword>
<comment type="caution">
    <text evidence="1">The sequence shown here is derived from an EMBL/GenBank/DDBJ whole genome shotgun (WGS) entry which is preliminary data.</text>
</comment>
<accession>A0A5B7FCV1</accession>
<organism evidence="1 2">
    <name type="scientific">Portunus trituberculatus</name>
    <name type="common">Swimming crab</name>
    <name type="synonym">Neptunus trituberculatus</name>
    <dbReference type="NCBI Taxonomy" id="210409"/>
    <lineage>
        <taxon>Eukaryota</taxon>
        <taxon>Metazoa</taxon>
        <taxon>Ecdysozoa</taxon>
        <taxon>Arthropoda</taxon>
        <taxon>Crustacea</taxon>
        <taxon>Multicrustacea</taxon>
        <taxon>Malacostraca</taxon>
        <taxon>Eumalacostraca</taxon>
        <taxon>Eucarida</taxon>
        <taxon>Decapoda</taxon>
        <taxon>Pleocyemata</taxon>
        <taxon>Brachyura</taxon>
        <taxon>Eubrachyura</taxon>
        <taxon>Portunoidea</taxon>
        <taxon>Portunidae</taxon>
        <taxon>Portuninae</taxon>
        <taxon>Portunus</taxon>
    </lineage>
</organism>
<reference evidence="1 2" key="1">
    <citation type="submission" date="2019-05" db="EMBL/GenBank/DDBJ databases">
        <title>Another draft genome of Portunus trituberculatus and its Hox gene families provides insights of decapod evolution.</title>
        <authorList>
            <person name="Jeong J.-H."/>
            <person name="Song I."/>
            <person name="Kim S."/>
            <person name="Choi T."/>
            <person name="Kim D."/>
            <person name="Ryu S."/>
            <person name="Kim W."/>
        </authorList>
    </citation>
    <scope>NUCLEOTIDE SEQUENCE [LARGE SCALE GENOMIC DNA]</scope>
    <source>
        <tissue evidence="1">Muscle</tissue>
    </source>
</reference>
<dbReference type="Proteomes" id="UP000324222">
    <property type="component" value="Unassembled WGS sequence"/>
</dbReference>
<evidence type="ECO:0000313" key="1">
    <source>
        <dbReference type="EMBL" id="MPC43325.1"/>
    </source>
</evidence>
<protein>
    <submittedName>
        <fullName evidence="1">Uncharacterized protein</fullName>
    </submittedName>
</protein>